<reference evidence="1 2" key="1">
    <citation type="submission" date="2024-07" db="EMBL/GenBank/DDBJ databases">
        <title>Section-level genome sequencing and comparative genomics of Aspergillus sections Usti and Cavernicolus.</title>
        <authorList>
            <consortium name="Lawrence Berkeley National Laboratory"/>
            <person name="Nybo J.L."/>
            <person name="Vesth T.C."/>
            <person name="Theobald S."/>
            <person name="Frisvad J.C."/>
            <person name="Larsen T.O."/>
            <person name="Kjaerboelling I."/>
            <person name="Rothschild-Mancinelli K."/>
            <person name="Lyhne E.K."/>
            <person name="Kogle M.E."/>
            <person name="Barry K."/>
            <person name="Clum A."/>
            <person name="Na H."/>
            <person name="Ledsgaard L."/>
            <person name="Lin J."/>
            <person name="Lipzen A."/>
            <person name="Kuo A."/>
            <person name="Riley R."/>
            <person name="Mondo S."/>
            <person name="Labutti K."/>
            <person name="Haridas S."/>
            <person name="Pangalinan J."/>
            <person name="Salamov A.A."/>
            <person name="Simmons B.A."/>
            <person name="Magnuson J.K."/>
            <person name="Chen J."/>
            <person name="Drula E."/>
            <person name="Henrissat B."/>
            <person name="Wiebenga A."/>
            <person name="Lubbers R.J."/>
            <person name="Gomes A.C."/>
            <person name="Makela M.R."/>
            <person name="Stajich J."/>
            <person name="Grigoriev I.V."/>
            <person name="Mortensen U.H."/>
            <person name="De Vries R.P."/>
            <person name="Baker S.E."/>
            <person name="Andersen M.R."/>
        </authorList>
    </citation>
    <scope>NUCLEOTIDE SEQUENCE [LARGE SCALE GENOMIC DNA]</scope>
    <source>
        <strain evidence="1 2">CBS 588.65</strain>
    </source>
</reference>
<sequence>MSSHQPNLRRCLGHQGVFNKCVTAAQEQTPRSHPEASSGGAHVTFAGLQRVSQEEGSTTYILFTSHLCQPVYSQVIFPGGGVNHIHPIHVPCPSVYIFSSHLMDRRRGQPRTCLFSTRFSPLTLACAGPATTKVAKTTA</sequence>
<evidence type="ECO:0000313" key="2">
    <source>
        <dbReference type="Proteomes" id="UP001610334"/>
    </source>
</evidence>
<gene>
    <name evidence="1" type="ORF">BJX63DRAFT_369920</name>
</gene>
<dbReference type="Proteomes" id="UP001610334">
    <property type="component" value="Unassembled WGS sequence"/>
</dbReference>
<name>A0ABR4H140_9EURO</name>
<dbReference type="EMBL" id="JBFXLT010000094">
    <property type="protein sequence ID" value="KAL2809176.1"/>
    <property type="molecule type" value="Genomic_DNA"/>
</dbReference>
<organism evidence="1 2">
    <name type="scientific">Aspergillus granulosus</name>
    <dbReference type="NCBI Taxonomy" id="176169"/>
    <lineage>
        <taxon>Eukaryota</taxon>
        <taxon>Fungi</taxon>
        <taxon>Dikarya</taxon>
        <taxon>Ascomycota</taxon>
        <taxon>Pezizomycotina</taxon>
        <taxon>Eurotiomycetes</taxon>
        <taxon>Eurotiomycetidae</taxon>
        <taxon>Eurotiales</taxon>
        <taxon>Aspergillaceae</taxon>
        <taxon>Aspergillus</taxon>
        <taxon>Aspergillus subgen. Nidulantes</taxon>
    </lineage>
</organism>
<keyword evidence="2" id="KW-1185">Reference proteome</keyword>
<evidence type="ECO:0000313" key="1">
    <source>
        <dbReference type="EMBL" id="KAL2809176.1"/>
    </source>
</evidence>
<comment type="caution">
    <text evidence="1">The sequence shown here is derived from an EMBL/GenBank/DDBJ whole genome shotgun (WGS) entry which is preliminary data.</text>
</comment>
<proteinExistence type="predicted"/>
<accession>A0ABR4H140</accession>
<protein>
    <submittedName>
        <fullName evidence="1">Uncharacterized protein</fullName>
    </submittedName>
</protein>